<keyword evidence="4" id="KW-0393">Immunoglobulin domain</keyword>
<keyword evidence="3" id="KW-0325">Glycoprotein</keyword>
<dbReference type="InterPro" id="IPR003599">
    <property type="entry name" value="Ig_sub"/>
</dbReference>
<evidence type="ECO:0000256" key="5">
    <source>
        <dbReference type="SAM" id="SignalP"/>
    </source>
</evidence>
<organism evidence="7 8">
    <name type="scientific">Ficedula albicollis</name>
    <name type="common">Collared flycatcher</name>
    <name type="synonym">Muscicapa albicollis</name>
    <dbReference type="NCBI Taxonomy" id="59894"/>
    <lineage>
        <taxon>Eukaryota</taxon>
        <taxon>Metazoa</taxon>
        <taxon>Chordata</taxon>
        <taxon>Craniata</taxon>
        <taxon>Vertebrata</taxon>
        <taxon>Euteleostomi</taxon>
        <taxon>Archelosauria</taxon>
        <taxon>Archosauria</taxon>
        <taxon>Dinosauria</taxon>
        <taxon>Saurischia</taxon>
        <taxon>Theropoda</taxon>
        <taxon>Coelurosauria</taxon>
        <taxon>Aves</taxon>
        <taxon>Neognathae</taxon>
        <taxon>Neoaves</taxon>
        <taxon>Telluraves</taxon>
        <taxon>Australaves</taxon>
        <taxon>Passeriformes</taxon>
        <taxon>Muscicapidae</taxon>
        <taxon>Ficedula</taxon>
    </lineage>
</organism>
<evidence type="ECO:0000259" key="6">
    <source>
        <dbReference type="PROSITE" id="PS50835"/>
    </source>
</evidence>
<dbReference type="Proteomes" id="UP000016665">
    <property type="component" value="Chromosome 20"/>
</dbReference>
<keyword evidence="8" id="KW-1185">Reference proteome</keyword>
<dbReference type="InterPro" id="IPR003598">
    <property type="entry name" value="Ig_sub2"/>
</dbReference>
<dbReference type="InterPro" id="IPR013783">
    <property type="entry name" value="Ig-like_fold"/>
</dbReference>
<reference evidence="7" key="3">
    <citation type="submission" date="2025-09" db="UniProtKB">
        <authorList>
            <consortium name="Ensembl"/>
        </authorList>
    </citation>
    <scope>IDENTIFICATION</scope>
</reference>
<dbReference type="Ensembl" id="ENSFALT00000032863.1">
    <property type="protein sequence ID" value="ENSFALP00000019858.1"/>
    <property type="gene ID" value="ENSFALG00000024451.1"/>
</dbReference>
<keyword evidence="1 5" id="KW-0732">Signal</keyword>
<evidence type="ECO:0000313" key="7">
    <source>
        <dbReference type="Ensembl" id="ENSFALP00000019858.1"/>
    </source>
</evidence>
<reference evidence="7" key="2">
    <citation type="submission" date="2025-08" db="UniProtKB">
        <authorList>
            <consortium name="Ensembl"/>
        </authorList>
    </citation>
    <scope>IDENTIFICATION</scope>
</reference>
<dbReference type="SMART" id="SM00406">
    <property type="entry name" value="IGv"/>
    <property type="match status" value="1"/>
</dbReference>
<dbReference type="PROSITE" id="PS50835">
    <property type="entry name" value="IG_LIKE"/>
    <property type="match status" value="1"/>
</dbReference>
<protein>
    <recommendedName>
        <fullName evidence="6">Ig-like domain-containing protein</fullName>
    </recommendedName>
</protein>
<evidence type="ECO:0000313" key="8">
    <source>
        <dbReference type="Proteomes" id="UP000016665"/>
    </source>
</evidence>
<feature type="domain" description="Ig-like" evidence="6">
    <location>
        <begin position="25"/>
        <end position="112"/>
    </location>
</feature>
<feature type="signal peptide" evidence="5">
    <location>
        <begin position="1"/>
        <end position="24"/>
    </location>
</feature>
<dbReference type="SMART" id="SM00409">
    <property type="entry name" value="IG"/>
    <property type="match status" value="1"/>
</dbReference>
<evidence type="ECO:0000256" key="2">
    <source>
        <dbReference type="ARBA" id="ARBA00023157"/>
    </source>
</evidence>
<dbReference type="InterPro" id="IPR036179">
    <property type="entry name" value="Ig-like_dom_sf"/>
</dbReference>
<reference evidence="7 8" key="1">
    <citation type="journal article" date="2012" name="Nature">
        <title>The genomic landscape of species divergence in Ficedula flycatchers.</title>
        <authorList>
            <person name="Ellegren H."/>
            <person name="Smeds L."/>
            <person name="Burri R."/>
            <person name="Olason P.I."/>
            <person name="Backstrom N."/>
            <person name="Kawakami T."/>
            <person name="Kunstner A."/>
            <person name="Makinen H."/>
            <person name="Nadachowska-Brzyska K."/>
            <person name="Qvarnstrom A."/>
            <person name="Uebbing S."/>
            <person name="Wolf J.B."/>
        </authorList>
    </citation>
    <scope>NUCLEOTIDE SEQUENCE [LARGE SCALE GENOMIC DNA]</scope>
</reference>
<dbReference type="AlphaFoldDB" id="A0A803VAV2"/>
<dbReference type="InterPro" id="IPR007110">
    <property type="entry name" value="Ig-like_dom"/>
</dbReference>
<dbReference type="SUPFAM" id="SSF48726">
    <property type="entry name" value="Immunoglobulin"/>
    <property type="match status" value="1"/>
</dbReference>
<evidence type="ECO:0000256" key="1">
    <source>
        <dbReference type="ARBA" id="ARBA00022729"/>
    </source>
</evidence>
<dbReference type="GeneTree" id="ENSGT00960000186656"/>
<dbReference type="Pfam" id="PF07686">
    <property type="entry name" value="V-set"/>
    <property type="match status" value="1"/>
</dbReference>
<dbReference type="Gene3D" id="2.60.40.10">
    <property type="entry name" value="Immunoglobulins"/>
    <property type="match status" value="1"/>
</dbReference>
<accession>A0A803VAV2</accession>
<dbReference type="InterPro" id="IPR051755">
    <property type="entry name" value="Ig-like_CS_Receptor"/>
</dbReference>
<dbReference type="SMART" id="SM00408">
    <property type="entry name" value="IGc2"/>
    <property type="match status" value="1"/>
</dbReference>
<evidence type="ECO:0000256" key="3">
    <source>
        <dbReference type="ARBA" id="ARBA00023180"/>
    </source>
</evidence>
<keyword evidence="2" id="KW-1015">Disulfide bond</keyword>
<dbReference type="InterPro" id="IPR013106">
    <property type="entry name" value="Ig_V-set"/>
</dbReference>
<evidence type="ECO:0000256" key="4">
    <source>
        <dbReference type="ARBA" id="ARBA00023319"/>
    </source>
</evidence>
<name>A0A803VAV2_FICAL</name>
<sequence>MLFPSPGAPCQFQTFLSLCLGVSAQAFSLHQPQDKVPVAAGETLTLNCTVSSMPVVGSVRWLKGWGSENKTIYDQRVPSFFPRVTRAVDGSDTDFTIHIRNVQPEDMGTYYCVKYTKEDSGEEVVFRRGNGTEVSVQGEWAQRALLRERRSSLAKHWRCCLILLHFSPWLLKPGLRTWPQPAVTCELGNKQTTIQRLP</sequence>
<feature type="chain" id="PRO_5032896086" description="Ig-like domain-containing protein" evidence="5">
    <location>
        <begin position="25"/>
        <end position="198"/>
    </location>
</feature>
<dbReference type="PANTHER" id="PTHR19971">
    <property type="entry name" value="SIGNAL-REGULATORY PROTEIN BETA"/>
    <property type="match status" value="1"/>
</dbReference>
<proteinExistence type="predicted"/>
<dbReference type="FunFam" id="2.60.40.10:FF:000295">
    <property type="entry name" value="Tyrosine-protein phosphatase non-receptor type substrate 1"/>
    <property type="match status" value="1"/>
</dbReference>